<keyword evidence="5" id="KW-0297">G-protein coupled receptor</keyword>
<evidence type="ECO:0000256" key="2">
    <source>
        <dbReference type="ARBA" id="ARBA00022475"/>
    </source>
</evidence>
<dbReference type="PROSITE" id="PS50262">
    <property type="entry name" value="G_PROTEIN_RECEP_F1_2"/>
    <property type="match status" value="1"/>
</dbReference>
<keyword evidence="7" id="KW-0675">Receptor</keyword>
<dbReference type="GO" id="GO:0004930">
    <property type="term" value="F:G protein-coupled receptor activity"/>
    <property type="evidence" value="ECO:0007669"/>
    <property type="project" value="UniProtKB-KW"/>
</dbReference>
<keyword evidence="4 9" id="KW-1133">Transmembrane helix</keyword>
<name>A0A820KRY1_9BILA</name>
<evidence type="ECO:0000256" key="6">
    <source>
        <dbReference type="ARBA" id="ARBA00023136"/>
    </source>
</evidence>
<dbReference type="Pfam" id="PF00001">
    <property type="entry name" value="7tm_1"/>
    <property type="match status" value="1"/>
</dbReference>
<dbReference type="Proteomes" id="UP000663866">
    <property type="component" value="Unassembled WGS sequence"/>
</dbReference>
<proteinExistence type="predicted"/>
<dbReference type="GO" id="GO:0005886">
    <property type="term" value="C:plasma membrane"/>
    <property type="evidence" value="ECO:0007669"/>
    <property type="project" value="UniProtKB-SubCell"/>
</dbReference>
<evidence type="ECO:0000256" key="9">
    <source>
        <dbReference type="SAM" id="Phobius"/>
    </source>
</evidence>
<dbReference type="SUPFAM" id="SSF81321">
    <property type="entry name" value="Family A G protein-coupled receptor-like"/>
    <property type="match status" value="1"/>
</dbReference>
<gene>
    <name evidence="11" type="ORF">OVN521_LOCUS32793</name>
</gene>
<dbReference type="InterPro" id="IPR017452">
    <property type="entry name" value="GPCR_Rhodpsn_7TM"/>
</dbReference>
<evidence type="ECO:0000256" key="7">
    <source>
        <dbReference type="ARBA" id="ARBA00023170"/>
    </source>
</evidence>
<protein>
    <recommendedName>
        <fullName evidence="10">G-protein coupled receptors family 1 profile domain-containing protein</fullName>
    </recommendedName>
</protein>
<dbReference type="EMBL" id="CAJOBG010027886">
    <property type="protein sequence ID" value="CAF4347291.1"/>
    <property type="molecule type" value="Genomic_DNA"/>
</dbReference>
<feature type="transmembrane region" description="Helical" evidence="9">
    <location>
        <begin position="116"/>
        <end position="136"/>
    </location>
</feature>
<evidence type="ECO:0000256" key="3">
    <source>
        <dbReference type="ARBA" id="ARBA00022692"/>
    </source>
</evidence>
<evidence type="ECO:0000313" key="11">
    <source>
        <dbReference type="EMBL" id="CAF4347291.1"/>
    </source>
</evidence>
<dbReference type="InterPro" id="IPR000276">
    <property type="entry name" value="GPCR_Rhodpsn"/>
</dbReference>
<evidence type="ECO:0000256" key="5">
    <source>
        <dbReference type="ARBA" id="ARBA00023040"/>
    </source>
</evidence>
<organism evidence="11 12">
    <name type="scientific">Rotaria magnacalcarata</name>
    <dbReference type="NCBI Taxonomy" id="392030"/>
    <lineage>
        <taxon>Eukaryota</taxon>
        <taxon>Metazoa</taxon>
        <taxon>Spiralia</taxon>
        <taxon>Gnathifera</taxon>
        <taxon>Rotifera</taxon>
        <taxon>Eurotatoria</taxon>
        <taxon>Bdelloidea</taxon>
        <taxon>Philodinida</taxon>
        <taxon>Philodinidae</taxon>
        <taxon>Rotaria</taxon>
    </lineage>
</organism>
<feature type="domain" description="G-protein coupled receptors family 1 profile" evidence="10">
    <location>
        <begin position="1"/>
        <end position="172"/>
    </location>
</feature>
<comment type="subcellular location">
    <subcellularLocation>
        <location evidence="1">Cell membrane</location>
        <topology evidence="1">Multi-pass membrane protein</topology>
    </subcellularLocation>
</comment>
<feature type="transmembrane region" description="Helical" evidence="9">
    <location>
        <begin position="156"/>
        <end position="172"/>
    </location>
</feature>
<evidence type="ECO:0000313" key="12">
    <source>
        <dbReference type="Proteomes" id="UP000663866"/>
    </source>
</evidence>
<dbReference type="Gene3D" id="1.20.1070.10">
    <property type="entry name" value="Rhodopsin 7-helix transmembrane proteins"/>
    <property type="match status" value="1"/>
</dbReference>
<accession>A0A820KRY1</accession>
<dbReference type="PANTHER" id="PTHR24249:SF372">
    <property type="entry name" value="G-PROTEIN COUPLED RECEPTORS FAMILY 1 PROFILE DOMAIN-CONTAINING PROTEIN"/>
    <property type="match status" value="1"/>
</dbReference>
<sequence>MSINKLCRVLYPTRLLFKKKKWVLICSGLEWIVAIVIPIPQIGSSAKSCDALLPNLILNVYILITIIIMPCVIMVLIHVIIFLYTWRSAKRVAPTANTQETQATYRMALNDREKSLLKHMIFMLIVYVISWVPLYIAKIFVPKTSTLYSTVKTLNALPIVGGWINIVDMLVYHHEVRQFVQMHVIRWTRRDHL</sequence>
<comment type="caution">
    <text evidence="11">The sequence shown here is derived from an EMBL/GenBank/DDBJ whole genome shotgun (WGS) entry which is preliminary data.</text>
</comment>
<keyword evidence="6 9" id="KW-0472">Membrane</keyword>
<dbReference type="CDD" id="cd00637">
    <property type="entry name" value="7tm_classA_rhodopsin-like"/>
    <property type="match status" value="1"/>
</dbReference>
<evidence type="ECO:0000259" key="10">
    <source>
        <dbReference type="PROSITE" id="PS50262"/>
    </source>
</evidence>
<evidence type="ECO:0000256" key="8">
    <source>
        <dbReference type="ARBA" id="ARBA00023224"/>
    </source>
</evidence>
<feature type="transmembrane region" description="Helical" evidence="9">
    <location>
        <begin position="60"/>
        <end position="84"/>
    </location>
</feature>
<keyword evidence="2" id="KW-1003">Cell membrane</keyword>
<dbReference type="PANTHER" id="PTHR24249">
    <property type="entry name" value="HISTAMINE RECEPTOR-RELATED G-PROTEIN COUPLED RECEPTOR"/>
    <property type="match status" value="1"/>
</dbReference>
<dbReference type="InterPro" id="IPR050569">
    <property type="entry name" value="TAAR"/>
</dbReference>
<dbReference type="PRINTS" id="PR00237">
    <property type="entry name" value="GPCRRHODOPSN"/>
</dbReference>
<keyword evidence="12" id="KW-1185">Reference proteome</keyword>
<keyword evidence="8" id="KW-0807">Transducer</keyword>
<keyword evidence="3 9" id="KW-0812">Transmembrane</keyword>
<dbReference type="AlphaFoldDB" id="A0A820KRY1"/>
<evidence type="ECO:0000256" key="4">
    <source>
        <dbReference type="ARBA" id="ARBA00022989"/>
    </source>
</evidence>
<evidence type="ECO:0000256" key="1">
    <source>
        <dbReference type="ARBA" id="ARBA00004651"/>
    </source>
</evidence>
<feature type="transmembrane region" description="Helical" evidence="9">
    <location>
        <begin position="21"/>
        <end position="40"/>
    </location>
</feature>
<reference evidence="11" key="1">
    <citation type="submission" date="2021-02" db="EMBL/GenBank/DDBJ databases">
        <authorList>
            <person name="Nowell W R."/>
        </authorList>
    </citation>
    <scope>NUCLEOTIDE SEQUENCE</scope>
</reference>